<dbReference type="InterPro" id="IPR000297">
    <property type="entry name" value="PPIase_PpiC"/>
</dbReference>
<dbReference type="SUPFAM" id="SSF109998">
    <property type="entry name" value="Triger factor/SurA peptide-binding domain-like"/>
    <property type="match status" value="1"/>
</dbReference>
<dbReference type="Pfam" id="PF13624">
    <property type="entry name" value="SurA_N_3"/>
    <property type="match status" value="1"/>
</dbReference>
<dbReference type="Pfam" id="PF13616">
    <property type="entry name" value="Rotamase_3"/>
    <property type="match status" value="1"/>
</dbReference>
<dbReference type="PROSITE" id="PS01096">
    <property type="entry name" value="PPIC_PPIASE_1"/>
    <property type="match status" value="1"/>
</dbReference>
<evidence type="ECO:0000256" key="2">
    <source>
        <dbReference type="SAM" id="SignalP"/>
    </source>
</evidence>
<reference evidence="4" key="1">
    <citation type="submission" date="2020-02" db="EMBL/GenBank/DDBJ databases">
        <authorList>
            <person name="Meier V. D."/>
        </authorList>
    </citation>
    <scope>NUCLEOTIDE SEQUENCE</scope>
    <source>
        <strain evidence="4">AVDCRST_MAG07</strain>
    </source>
</reference>
<name>A0A6J4LUB8_9ACTN</name>
<dbReference type="InterPro" id="IPR023058">
    <property type="entry name" value="PPIase_PpiC_CS"/>
</dbReference>
<proteinExistence type="predicted"/>
<dbReference type="SUPFAM" id="SSF54534">
    <property type="entry name" value="FKBP-like"/>
    <property type="match status" value="1"/>
</dbReference>
<accession>A0A6J4LUB8</accession>
<feature type="domain" description="PpiC" evidence="3">
    <location>
        <begin position="171"/>
        <end position="261"/>
    </location>
</feature>
<dbReference type="Gene3D" id="1.10.4030.10">
    <property type="entry name" value="Porin chaperone SurA, peptide-binding domain"/>
    <property type="match status" value="1"/>
</dbReference>
<keyword evidence="1" id="KW-0697">Rotamase</keyword>
<evidence type="ECO:0000256" key="1">
    <source>
        <dbReference type="PROSITE-ProRule" id="PRU00278"/>
    </source>
</evidence>
<dbReference type="PROSITE" id="PS51257">
    <property type="entry name" value="PROKAR_LIPOPROTEIN"/>
    <property type="match status" value="1"/>
</dbReference>
<feature type="non-terminal residue" evidence="4">
    <location>
        <position position="267"/>
    </location>
</feature>
<dbReference type="EMBL" id="CADCUB010000116">
    <property type="protein sequence ID" value="CAA9341146.1"/>
    <property type="molecule type" value="Genomic_DNA"/>
</dbReference>
<dbReference type="InterPro" id="IPR050245">
    <property type="entry name" value="PrsA_foldase"/>
</dbReference>
<dbReference type="PROSITE" id="PS50198">
    <property type="entry name" value="PPIC_PPIASE_2"/>
    <property type="match status" value="1"/>
</dbReference>
<dbReference type="PANTHER" id="PTHR47245:SF2">
    <property type="entry name" value="PEPTIDYL-PROLYL CIS-TRANS ISOMERASE HP_0175-RELATED"/>
    <property type="match status" value="1"/>
</dbReference>
<evidence type="ECO:0000313" key="4">
    <source>
        <dbReference type="EMBL" id="CAA9341146.1"/>
    </source>
</evidence>
<sequence>MLPIRSPRRLAVVAGLAVFALSACGDAAVRSASAAVVGGTSISTDELTGLVERGLSDPQAAQQLGADRDTYQRQVLARLINSEVLDEAARRAGVEVAAGEVDTQIAQFAEQAGGREALEQQAAQSGISPVDLPDFVRDIVTEQELGDALTKDVDVPAEALQAAYDQNIAEYDQVRSRHILVEQEAQAREILASVRADESTFAPLAAEFSIDTSNKDAGGDLGLVGRGAFVPEFEELLFNAEPGTYDVVQTQFGWHVVHVIERITTPL</sequence>
<protein>
    <recommendedName>
        <fullName evidence="3">PpiC domain-containing protein</fullName>
    </recommendedName>
</protein>
<dbReference type="AlphaFoldDB" id="A0A6J4LUB8"/>
<feature type="chain" id="PRO_5039300238" description="PpiC domain-containing protein" evidence="2">
    <location>
        <begin position="28"/>
        <end position="267"/>
    </location>
</feature>
<dbReference type="PANTHER" id="PTHR47245">
    <property type="entry name" value="PEPTIDYLPROLYL ISOMERASE"/>
    <property type="match status" value="1"/>
</dbReference>
<gene>
    <name evidence="4" type="ORF">AVDCRST_MAG07-2381</name>
</gene>
<dbReference type="GO" id="GO:0003755">
    <property type="term" value="F:peptidyl-prolyl cis-trans isomerase activity"/>
    <property type="evidence" value="ECO:0007669"/>
    <property type="project" value="UniProtKB-KW"/>
</dbReference>
<feature type="signal peptide" evidence="2">
    <location>
        <begin position="1"/>
        <end position="27"/>
    </location>
</feature>
<evidence type="ECO:0000259" key="3">
    <source>
        <dbReference type="PROSITE" id="PS50198"/>
    </source>
</evidence>
<dbReference type="InterPro" id="IPR027304">
    <property type="entry name" value="Trigger_fact/SurA_dom_sf"/>
</dbReference>
<keyword evidence="1" id="KW-0413">Isomerase</keyword>
<dbReference type="Gene3D" id="3.10.50.40">
    <property type="match status" value="1"/>
</dbReference>
<keyword evidence="2" id="KW-0732">Signal</keyword>
<organism evidence="4">
    <name type="scientific">uncultured Frankineae bacterium</name>
    <dbReference type="NCBI Taxonomy" id="437475"/>
    <lineage>
        <taxon>Bacteria</taxon>
        <taxon>Bacillati</taxon>
        <taxon>Actinomycetota</taxon>
        <taxon>Actinomycetes</taxon>
        <taxon>Frankiales</taxon>
        <taxon>environmental samples</taxon>
    </lineage>
</organism>
<dbReference type="InterPro" id="IPR046357">
    <property type="entry name" value="PPIase_dom_sf"/>
</dbReference>